<proteinExistence type="predicted"/>
<dbReference type="Proteomes" id="UP000823674">
    <property type="component" value="Chromosome A07"/>
</dbReference>
<protein>
    <submittedName>
        <fullName evidence="1">Uncharacterized protein</fullName>
    </submittedName>
</protein>
<reference evidence="1 2" key="1">
    <citation type="submission" date="2021-03" db="EMBL/GenBank/DDBJ databases">
        <authorList>
            <person name="King G.J."/>
            <person name="Bancroft I."/>
            <person name="Baten A."/>
            <person name="Bloomfield J."/>
            <person name="Borpatragohain P."/>
            <person name="He Z."/>
            <person name="Irish N."/>
            <person name="Irwin J."/>
            <person name="Liu K."/>
            <person name="Mauleon R.P."/>
            <person name="Moore J."/>
            <person name="Morris R."/>
            <person name="Ostergaard L."/>
            <person name="Wang B."/>
            <person name="Wells R."/>
        </authorList>
    </citation>
    <scope>NUCLEOTIDE SEQUENCE [LARGE SCALE GENOMIC DNA]</scope>
    <source>
        <strain evidence="1">R-o-18</strain>
        <tissue evidence="1">Leaf</tissue>
    </source>
</reference>
<gene>
    <name evidence="1" type="primary">A07g500620.1_BraROA</name>
    <name evidence="1" type="ORF">IGI04_025568</name>
</gene>
<comment type="caution">
    <text evidence="1">The sequence shown here is derived from an EMBL/GenBank/DDBJ whole genome shotgun (WGS) entry which is preliminary data.</text>
</comment>
<evidence type="ECO:0000313" key="1">
    <source>
        <dbReference type="EMBL" id="KAG5377726.1"/>
    </source>
</evidence>
<name>A0ABQ7KW32_BRACM</name>
<organism evidence="1 2">
    <name type="scientific">Brassica rapa subsp. trilocularis</name>
    <dbReference type="NCBI Taxonomy" id="1813537"/>
    <lineage>
        <taxon>Eukaryota</taxon>
        <taxon>Viridiplantae</taxon>
        <taxon>Streptophyta</taxon>
        <taxon>Embryophyta</taxon>
        <taxon>Tracheophyta</taxon>
        <taxon>Spermatophyta</taxon>
        <taxon>Magnoliopsida</taxon>
        <taxon>eudicotyledons</taxon>
        <taxon>Gunneridae</taxon>
        <taxon>Pentapetalae</taxon>
        <taxon>rosids</taxon>
        <taxon>malvids</taxon>
        <taxon>Brassicales</taxon>
        <taxon>Brassicaceae</taxon>
        <taxon>Brassiceae</taxon>
        <taxon>Brassica</taxon>
    </lineage>
</organism>
<sequence length="77" mass="8392">MRMGVDGQWWEHPTYGDKESHAARVTLAYRIGSTAVGNGEHAPTFDMPELWNGLQGDDCNVKRAPGLAKFCDGAGKD</sequence>
<dbReference type="EMBL" id="JADBGQ010000009">
    <property type="protein sequence ID" value="KAG5377726.1"/>
    <property type="molecule type" value="Genomic_DNA"/>
</dbReference>
<evidence type="ECO:0000313" key="2">
    <source>
        <dbReference type="Proteomes" id="UP000823674"/>
    </source>
</evidence>
<accession>A0ABQ7KW32</accession>
<keyword evidence="2" id="KW-1185">Reference proteome</keyword>